<reference evidence="25 26" key="1">
    <citation type="journal article" date="2023" name="G3 (Bethesda)">
        <title>A haplotype-resolved chromosome-scale genome for Quercus rubra L. provides insights into the genetics of adaptive traits for red oak species.</title>
        <authorList>
            <person name="Kapoor B."/>
            <person name="Jenkins J."/>
            <person name="Schmutz J."/>
            <person name="Zhebentyayeva T."/>
            <person name="Kuelheim C."/>
            <person name="Coggeshall M."/>
            <person name="Heim C."/>
            <person name="Lasky J.R."/>
            <person name="Leites L."/>
            <person name="Islam-Faridi N."/>
            <person name="Romero-Severson J."/>
            <person name="DeLeo V.L."/>
            <person name="Lucas S.M."/>
            <person name="Lazic D."/>
            <person name="Gailing O."/>
            <person name="Carlson J."/>
            <person name="Staton M."/>
        </authorList>
    </citation>
    <scope>NUCLEOTIDE SEQUENCE [LARGE SCALE GENOMIC DNA]</scope>
    <source>
        <strain evidence="25">Pseudo-F2</strain>
    </source>
</reference>
<dbReference type="InterPro" id="IPR017441">
    <property type="entry name" value="Protein_kinase_ATP_BS"/>
</dbReference>
<dbReference type="GO" id="GO:0009791">
    <property type="term" value="P:post-embryonic development"/>
    <property type="evidence" value="ECO:0007669"/>
    <property type="project" value="UniProtKB-ARBA"/>
</dbReference>
<organism evidence="25 26">
    <name type="scientific">Quercus rubra</name>
    <name type="common">Northern red oak</name>
    <name type="synonym">Quercus borealis</name>
    <dbReference type="NCBI Taxonomy" id="3512"/>
    <lineage>
        <taxon>Eukaryota</taxon>
        <taxon>Viridiplantae</taxon>
        <taxon>Streptophyta</taxon>
        <taxon>Embryophyta</taxon>
        <taxon>Tracheophyta</taxon>
        <taxon>Spermatophyta</taxon>
        <taxon>Magnoliopsida</taxon>
        <taxon>eudicotyledons</taxon>
        <taxon>Gunneridae</taxon>
        <taxon>Pentapetalae</taxon>
        <taxon>rosids</taxon>
        <taxon>fabids</taxon>
        <taxon>Fagales</taxon>
        <taxon>Fagaceae</taxon>
        <taxon>Quercus</taxon>
    </lineage>
</organism>
<dbReference type="Gene3D" id="3.30.200.20">
    <property type="entry name" value="Phosphorylase Kinase, domain 1"/>
    <property type="match status" value="1"/>
</dbReference>
<evidence type="ECO:0000256" key="11">
    <source>
        <dbReference type="ARBA" id="ARBA00022737"/>
    </source>
</evidence>
<keyword evidence="7" id="KW-0433">Leucine-rich repeat</keyword>
<evidence type="ECO:0000256" key="23">
    <source>
        <dbReference type="SAM" id="Phobius"/>
    </source>
</evidence>
<dbReference type="InterPro" id="IPR032675">
    <property type="entry name" value="LRR_dom_sf"/>
</dbReference>
<dbReference type="Gene3D" id="3.80.10.10">
    <property type="entry name" value="Ribonuclease Inhibitor"/>
    <property type="match status" value="2"/>
</dbReference>
<keyword evidence="9 23" id="KW-0812">Transmembrane</keyword>
<dbReference type="FunFam" id="3.80.10.10:FF:000400">
    <property type="entry name" value="Nuclear pore complex protein NUP107"/>
    <property type="match status" value="1"/>
</dbReference>
<keyword evidence="5" id="KW-0723">Serine/threonine-protein kinase</keyword>
<comment type="similarity">
    <text evidence="19">Belongs to the polygalacturonase-inhibiting protein family.</text>
</comment>
<evidence type="ECO:0000256" key="16">
    <source>
        <dbReference type="ARBA" id="ARBA00023136"/>
    </source>
</evidence>
<accession>A0AAN7JAJ7</accession>
<dbReference type="GO" id="GO:0005524">
    <property type="term" value="F:ATP binding"/>
    <property type="evidence" value="ECO:0007669"/>
    <property type="project" value="UniProtKB-UniRule"/>
</dbReference>
<keyword evidence="16 23" id="KW-0472">Membrane</keyword>
<evidence type="ECO:0000256" key="20">
    <source>
        <dbReference type="ARBA" id="ARBA00047899"/>
    </source>
</evidence>
<keyword evidence="4" id="KW-0964">Secreted</keyword>
<dbReference type="EMBL" id="JAXUIC010000002">
    <property type="protein sequence ID" value="KAK4604045.1"/>
    <property type="molecule type" value="Genomic_DNA"/>
</dbReference>
<dbReference type="InterPro" id="IPR051420">
    <property type="entry name" value="Ser_Thr_Kinases_DiverseReg"/>
</dbReference>
<dbReference type="PROSITE" id="PS00109">
    <property type="entry name" value="PROTEIN_KINASE_TYR"/>
    <property type="match status" value="1"/>
</dbReference>
<evidence type="ECO:0000256" key="18">
    <source>
        <dbReference type="ARBA" id="ARBA00023180"/>
    </source>
</evidence>
<keyword evidence="12 22" id="KW-0547">Nucleotide-binding</keyword>
<feature type="binding site" evidence="22">
    <location>
        <position position="608"/>
    </location>
    <ligand>
        <name>ATP</name>
        <dbReference type="ChEBI" id="CHEBI:30616"/>
    </ligand>
</feature>
<keyword evidence="11" id="KW-0677">Repeat</keyword>
<evidence type="ECO:0000313" key="25">
    <source>
        <dbReference type="EMBL" id="KAK4604045.1"/>
    </source>
</evidence>
<keyword evidence="4" id="KW-0134">Cell wall</keyword>
<dbReference type="GO" id="GO:0004674">
    <property type="term" value="F:protein serine/threonine kinase activity"/>
    <property type="evidence" value="ECO:0007669"/>
    <property type="project" value="UniProtKB-KW"/>
</dbReference>
<feature type="domain" description="Protein kinase" evidence="24">
    <location>
        <begin position="579"/>
        <end position="844"/>
    </location>
</feature>
<name>A0AAN7JAJ7_QUERU</name>
<dbReference type="PANTHER" id="PTHR48005">
    <property type="entry name" value="LEUCINE RICH REPEAT KINASE 2"/>
    <property type="match status" value="1"/>
</dbReference>
<dbReference type="SUPFAM" id="SSF52058">
    <property type="entry name" value="L domain-like"/>
    <property type="match status" value="2"/>
</dbReference>
<dbReference type="Pfam" id="PF13855">
    <property type="entry name" value="LRR_8"/>
    <property type="match status" value="2"/>
</dbReference>
<sequence length="876" mass="96765">MGISLINQSTNHTLYFNMAPCVSISILVLALWVLCIFTHSTTMVVAAESPALELEAKALLESGWWSSNYTTNGSSLNHCGWPGIFCNDGGSVIDIFKRDVYVGDKFRKFNFSSFTNLEGLNLYNTGLQGSIPPEIGTLSKLAHLSLFMNNLTGNLPLSLANLTQLETFVISSNLISGSIPKELGNLKNLKYLDLSANAFIGTIPIAICLLTNLTYLMASNNQLTGELPPSLANLTQLERFNISSNLISGSIPKELGNLKNLSTLDLSNNTLTGPIPSTPSLLTGLSHLDLSSNDIAGQIPITIGHLTNLRTLSLAWNQISGSIPAEIANCISLHNITLSHNYLTGTISFDMSNLYLLVYLDLSYNNLSGFIPRTINHLTILETLSLNWNQINGSIPTEIIGCQSLRHLTLSHNNISGDISFELGDSQPLELLDLSYNNLTGNIPIFSISIKKINLSYNSLQGQIPNGYLNCTPYTFIGNKDLCGDIQGFRPCFSNSPSSFSKKKTSPNNNKSIIHQIKIVVPLSFFPVFLLLGCIFLSRRGDKKTKSDSSEPKNGDLFSIWNYDGKIAYEDIIKATKDFDISYCIGIGGYGSVYKVQLPSGKVVAIKKLHRLEAENPTFDKSFKNEVKMLAEIRHRNIVKLLGYCLHNRCMFLIYEYMERGSLFSVLSNDVEAVEFDWMKTMNVIKSTAHALCYMHHECVPAIVHRDITSNNILLNSELEGSVSDFGMAKFLDLDSSNQTLVAGTYGYLAPELAYTMVVTEKCDVYSFGVVALEILMGRHPGELMTSLSTSQSVMLNEILDQRLPPPNCLVAKDVFLAAAISFACLHTTPKSRPTMKWVSQEFLSHKKPVTNPLHLVSLWQLRNQENYTIGESETQ</sequence>
<dbReference type="Pfam" id="PF00560">
    <property type="entry name" value="LRR_1"/>
    <property type="match status" value="6"/>
</dbReference>
<dbReference type="PROSITE" id="PS50011">
    <property type="entry name" value="PROTEIN_KINASE_DOM"/>
    <property type="match status" value="1"/>
</dbReference>
<keyword evidence="14 22" id="KW-0067">ATP-binding</keyword>
<comment type="catalytic activity">
    <reaction evidence="21">
        <text>L-seryl-[protein] + ATP = O-phospho-L-seryl-[protein] + ADP + H(+)</text>
        <dbReference type="Rhea" id="RHEA:17989"/>
        <dbReference type="Rhea" id="RHEA-COMP:9863"/>
        <dbReference type="Rhea" id="RHEA-COMP:11604"/>
        <dbReference type="ChEBI" id="CHEBI:15378"/>
        <dbReference type="ChEBI" id="CHEBI:29999"/>
        <dbReference type="ChEBI" id="CHEBI:30616"/>
        <dbReference type="ChEBI" id="CHEBI:83421"/>
        <dbReference type="ChEBI" id="CHEBI:456216"/>
        <dbReference type="EC" id="2.7.11.1"/>
    </reaction>
</comment>
<evidence type="ECO:0000256" key="8">
    <source>
        <dbReference type="ARBA" id="ARBA00022679"/>
    </source>
</evidence>
<protein>
    <recommendedName>
        <fullName evidence="3">non-specific serine/threonine protein kinase</fullName>
        <ecNumber evidence="3">2.7.11.1</ecNumber>
    </recommendedName>
</protein>
<dbReference type="GO" id="GO:0016020">
    <property type="term" value="C:membrane"/>
    <property type="evidence" value="ECO:0007669"/>
    <property type="project" value="UniProtKB-SubCell"/>
</dbReference>
<dbReference type="SMART" id="SM00369">
    <property type="entry name" value="LRR_TYP"/>
    <property type="match status" value="6"/>
</dbReference>
<evidence type="ECO:0000256" key="21">
    <source>
        <dbReference type="ARBA" id="ARBA00048679"/>
    </source>
</evidence>
<dbReference type="FunFam" id="3.30.200.20:FF:000309">
    <property type="entry name" value="Leucine-rich repeat receptor protein kinase MSP1"/>
    <property type="match status" value="1"/>
</dbReference>
<evidence type="ECO:0000256" key="15">
    <source>
        <dbReference type="ARBA" id="ARBA00022989"/>
    </source>
</evidence>
<keyword evidence="6" id="KW-0597">Phosphoprotein</keyword>
<dbReference type="PROSITE" id="PS51450">
    <property type="entry name" value="LRR"/>
    <property type="match status" value="1"/>
</dbReference>
<keyword evidence="18" id="KW-0325">Glycoprotein</keyword>
<evidence type="ECO:0000256" key="22">
    <source>
        <dbReference type="PROSITE-ProRule" id="PRU10141"/>
    </source>
</evidence>
<evidence type="ECO:0000256" key="12">
    <source>
        <dbReference type="ARBA" id="ARBA00022741"/>
    </source>
</evidence>
<evidence type="ECO:0000259" key="24">
    <source>
        <dbReference type="PROSITE" id="PS50011"/>
    </source>
</evidence>
<feature type="transmembrane region" description="Helical" evidence="23">
    <location>
        <begin position="196"/>
        <end position="218"/>
    </location>
</feature>
<comment type="caution">
    <text evidence="25">The sequence shown here is derived from an EMBL/GenBank/DDBJ whole genome shotgun (WGS) entry which is preliminary data.</text>
</comment>
<comment type="catalytic activity">
    <reaction evidence="20">
        <text>L-threonyl-[protein] + ATP = O-phospho-L-threonyl-[protein] + ADP + H(+)</text>
        <dbReference type="Rhea" id="RHEA:46608"/>
        <dbReference type="Rhea" id="RHEA-COMP:11060"/>
        <dbReference type="Rhea" id="RHEA-COMP:11605"/>
        <dbReference type="ChEBI" id="CHEBI:15378"/>
        <dbReference type="ChEBI" id="CHEBI:30013"/>
        <dbReference type="ChEBI" id="CHEBI:30616"/>
        <dbReference type="ChEBI" id="CHEBI:61977"/>
        <dbReference type="ChEBI" id="CHEBI:456216"/>
        <dbReference type="EC" id="2.7.11.1"/>
    </reaction>
</comment>
<dbReference type="EC" id="2.7.11.1" evidence="3"/>
<evidence type="ECO:0000313" key="26">
    <source>
        <dbReference type="Proteomes" id="UP001324115"/>
    </source>
</evidence>
<gene>
    <name evidence="25" type="ORF">RGQ29_012521</name>
</gene>
<keyword evidence="26" id="KW-1185">Reference proteome</keyword>
<comment type="subcellular location">
    <subcellularLocation>
        <location evidence="2">Membrane</location>
        <topology evidence="2">Single-pass type I membrane protein</topology>
    </subcellularLocation>
    <subcellularLocation>
        <location evidence="1">Secreted</location>
        <location evidence="1">Cell wall</location>
    </subcellularLocation>
</comment>
<keyword evidence="13" id="KW-0418">Kinase</keyword>
<evidence type="ECO:0000256" key="4">
    <source>
        <dbReference type="ARBA" id="ARBA00022512"/>
    </source>
</evidence>
<dbReference type="PANTHER" id="PTHR48005:SF16">
    <property type="entry name" value="MDIS1-INTERACTING RECEPTOR LIKE KINASE 2-LIKE ISOFORM X1"/>
    <property type="match status" value="1"/>
</dbReference>
<dbReference type="FunFam" id="1.10.510.10:FF:000445">
    <property type="entry name" value="MDIS1-interacting receptor like kinase 2"/>
    <property type="match status" value="1"/>
</dbReference>
<evidence type="ECO:0000256" key="6">
    <source>
        <dbReference type="ARBA" id="ARBA00022553"/>
    </source>
</evidence>
<evidence type="ECO:0000256" key="2">
    <source>
        <dbReference type="ARBA" id="ARBA00004479"/>
    </source>
</evidence>
<keyword evidence="8" id="KW-0808">Transferase</keyword>
<dbReference type="FunFam" id="3.80.10.10:FF:000233">
    <property type="entry name" value="Leucine-rich repeat receptor-like protein kinase TDR"/>
    <property type="match status" value="1"/>
</dbReference>
<evidence type="ECO:0000256" key="9">
    <source>
        <dbReference type="ARBA" id="ARBA00022692"/>
    </source>
</evidence>
<evidence type="ECO:0000256" key="17">
    <source>
        <dbReference type="ARBA" id="ARBA00023170"/>
    </source>
</evidence>
<evidence type="ECO:0000256" key="7">
    <source>
        <dbReference type="ARBA" id="ARBA00022614"/>
    </source>
</evidence>
<dbReference type="Proteomes" id="UP001324115">
    <property type="component" value="Unassembled WGS sequence"/>
</dbReference>
<dbReference type="SMART" id="SM00365">
    <property type="entry name" value="LRR_SD22"/>
    <property type="match status" value="5"/>
</dbReference>
<keyword evidence="10" id="KW-0732">Signal</keyword>
<keyword evidence="17" id="KW-0675">Receptor</keyword>
<dbReference type="AlphaFoldDB" id="A0AAN7JAJ7"/>
<dbReference type="InterPro" id="IPR000719">
    <property type="entry name" value="Prot_kinase_dom"/>
</dbReference>
<evidence type="ECO:0000256" key="1">
    <source>
        <dbReference type="ARBA" id="ARBA00004191"/>
    </source>
</evidence>
<evidence type="ECO:0000256" key="13">
    <source>
        <dbReference type="ARBA" id="ARBA00022777"/>
    </source>
</evidence>
<dbReference type="InterPro" id="IPR008266">
    <property type="entry name" value="Tyr_kinase_AS"/>
</dbReference>
<evidence type="ECO:0000256" key="19">
    <source>
        <dbReference type="ARBA" id="ARBA00038043"/>
    </source>
</evidence>
<evidence type="ECO:0000256" key="3">
    <source>
        <dbReference type="ARBA" id="ARBA00012513"/>
    </source>
</evidence>
<keyword evidence="15 23" id="KW-1133">Transmembrane helix</keyword>
<dbReference type="InterPro" id="IPR003591">
    <property type="entry name" value="Leu-rich_rpt_typical-subtyp"/>
</dbReference>
<evidence type="ECO:0000256" key="5">
    <source>
        <dbReference type="ARBA" id="ARBA00022527"/>
    </source>
</evidence>
<dbReference type="PROSITE" id="PS00107">
    <property type="entry name" value="PROTEIN_KINASE_ATP"/>
    <property type="match status" value="1"/>
</dbReference>
<dbReference type="Gene3D" id="1.10.510.10">
    <property type="entry name" value="Transferase(Phosphotransferase) domain 1"/>
    <property type="match status" value="1"/>
</dbReference>
<proteinExistence type="inferred from homology"/>
<feature type="transmembrane region" description="Helical" evidence="23">
    <location>
        <begin position="14"/>
        <end position="37"/>
    </location>
</feature>
<dbReference type="SUPFAM" id="SSF56112">
    <property type="entry name" value="Protein kinase-like (PK-like)"/>
    <property type="match status" value="1"/>
</dbReference>
<evidence type="ECO:0000256" key="10">
    <source>
        <dbReference type="ARBA" id="ARBA00022729"/>
    </source>
</evidence>
<dbReference type="InterPro" id="IPR001611">
    <property type="entry name" value="Leu-rich_rpt"/>
</dbReference>
<dbReference type="Pfam" id="PF00069">
    <property type="entry name" value="Pkinase"/>
    <property type="match status" value="1"/>
</dbReference>
<evidence type="ECO:0000256" key="14">
    <source>
        <dbReference type="ARBA" id="ARBA00022840"/>
    </source>
</evidence>
<dbReference type="InterPro" id="IPR011009">
    <property type="entry name" value="Kinase-like_dom_sf"/>
</dbReference>